<dbReference type="InterPro" id="IPR045186">
    <property type="entry name" value="Indole-3-glycerol_P_synth"/>
</dbReference>
<evidence type="ECO:0000256" key="7">
    <source>
        <dbReference type="ARBA" id="ARBA00023239"/>
    </source>
</evidence>
<evidence type="ECO:0000256" key="8">
    <source>
        <dbReference type="HAMAP-Rule" id="MF_00134"/>
    </source>
</evidence>
<sequence length="266" mass="26861">MTVLDAIVAGVREDLGPRESAVPLAEIRARAAAAAPVRPLLPRAPGDFGIIAEVKRSSPSKGALSDIADPAALASAYAAGGAAAISVLTEERRFGGSLADLDAVRAAVDVPLLRKDFVVTEYQVHEARAHGADIVLLIVAALSESQLAELHGLATELGMAVLVEAHTPDEVAAAAALEAPLIGINTRNLKDLTVDLARFAPLAADCPPAAVLVGESGVTDAGDVTAFADAGADLALVGEALVTGGRPQEAVAEFTAAGRAAVAAHR</sequence>
<dbReference type="InterPro" id="IPR001468">
    <property type="entry name" value="Indole-3-GlycerolPSynthase_CS"/>
</dbReference>
<comment type="similarity">
    <text evidence="8">Belongs to the TrpC family.</text>
</comment>
<organism evidence="10 11">
    <name type="scientific">Brevibacterium pityocampae</name>
    <dbReference type="NCBI Taxonomy" id="506594"/>
    <lineage>
        <taxon>Bacteria</taxon>
        <taxon>Bacillati</taxon>
        <taxon>Actinomycetota</taxon>
        <taxon>Actinomycetes</taxon>
        <taxon>Micrococcales</taxon>
        <taxon>Brevibacteriaceae</taxon>
        <taxon>Brevibacterium</taxon>
    </lineage>
</organism>
<dbReference type="PANTHER" id="PTHR22854">
    <property type="entry name" value="TRYPTOPHAN BIOSYNTHESIS PROTEIN"/>
    <property type="match status" value="1"/>
</dbReference>
<dbReference type="InterPro" id="IPR013785">
    <property type="entry name" value="Aldolase_TIM"/>
</dbReference>
<dbReference type="EMBL" id="BAABGL010000006">
    <property type="protein sequence ID" value="GAA4389476.1"/>
    <property type="molecule type" value="Genomic_DNA"/>
</dbReference>
<keyword evidence="3 8" id="KW-0028">Amino-acid biosynthesis</keyword>
<dbReference type="InterPro" id="IPR013798">
    <property type="entry name" value="Indole-3-glycerol_P_synth_dom"/>
</dbReference>
<gene>
    <name evidence="8 10" type="primary">trpC</name>
    <name evidence="10" type="ORF">GCM10023167_15290</name>
</gene>
<dbReference type="CDD" id="cd00331">
    <property type="entry name" value="IGPS"/>
    <property type="match status" value="1"/>
</dbReference>
<protein>
    <recommendedName>
        <fullName evidence="8">Indole-3-glycerol phosphate synthase</fullName>
        <shortName evidence="8">IGPS</shortName>
        <ecNumber evidence="8">4.1.1.48</ecNumber>
    </recommendedName>
</protein>
<comment type="pathway">
    <text evidence="2 8">Amino-acid biosynthesis; L-tryptophan biosynthesis; L-tryptophan from chorismate: step 4/5.</text>
</comment>
<dbReference type="Gene3D" id="3.20.20.70">
    <property type="entry name" value="Aldolase class I"/>
    <property type="match status" value="1"/>
</dbReference>
<dbReference type="HAMAP" id="MF_00134_B">
    <property type="entry name" value="IGPS_B"/>
    <property type="match status" value="1"/>
</dbReference>
<evidence type="ECO:0000313" key="11">
    <source>
        <dbReference type="Proteomes" id="UP001500642"/>
    </source>
</evidence>
<feature type="domain" description="Indole-3-glycerol phosphate synthase" evidence="9">
    <location>
        <begin position="4"/>
        <end position="252"/>
    </location>
</feature>
<dbReference type="RefSeq" id="WP_137319791.1">
    <property type="nucleotide sequence ID" value="NZ_BAABGL010000006.1"/>
</dbReference>
<dbReference type="PANTHER" id="PTHR22854:SF2">
    <property type="entry name" value="INDOLE-3-GLYCEROL-PHOSPHATE SYNTHASE"/>
    <property type="match status" value="1"/>
</dbReference>
<keyword evidence="7 8" id="KW-0456">Lyase</keyword>
<comment type="catalytic activity">
    <reaction evidence="1 8">
        <text>1-(2-carboxyphenylamino)-1-deoxy-D-ribulose 5-phosphate + H(+) = (1S,2R)-1-C-(indol-3-yl)glycerol 3-phosphate + CO2 + H2O</text>
        <dbReference type="Rhea" id="RHEA:23476"/>
        <dbReference type="ChEBI" id="CHEBI:15377"/>
        <dbReference type="ChEBI" id="CHEBI:15378"/>
        <dbReference type="ChEBI" id="CHEBI:16526"/>
        <dbReference type="ChEBI" id="CHEBI:58613"/>
        <dbReference type="ChEBI" id="CHEBI:58866"/>
        <dbReference type="EC" id="4.1.1.48"/>
    </reaction>
</comment>
<dbReference type="EC" id="4.1.1.48" evidence="8"/>
<dbReference type="InterPro" id="IPR011060">
    <property type="entry name" value="RibuloseP-bd_barrel"/>
</dbReference>
<keyword evidence="11" id="KW-1185">Reference proteome</keyword>
<evidence type="ECO:0000256" key="5">
    <source>
        <dbReference type="ARBA" id="ARBA00022822"/>
    </source>
</evidence>
<keyword evidence="4 8" id="KW-0210">Decarboxylase</keyword>
<proteinExistence type="inferred from homology"/>
<accession>A0ABP8JER7</accession>
<evidence type="ECO:0000256" key="1">
    <source>
        <dbReference type="ARBA" id="ARBA00001633"/>
    </source>
</evidence>
<dbReference type="SUPFAM" id="SSF51366">
    <property type="entry name" value="Ribulose-phoshate binding barrel"/>
    <property type="match status" value="1"/>
</dbReference>
<evidence type="ECO:0000256" key="3">
    <source>
        <dbReference type="ARBA" id="ARBA00022605"/>
    </source>
</evidence>
<dbReference type="Pfam" id="PF00218">
    <property type="entry name" value="IGPS"/>
    <property type="match status" value="1"/>
</dbReference>
<evidence type="ECO:0000256" key="2">
    <source>
        <dbReference type="ARBA" id="ARBA00004696"/>
    </source>
</evidence>
<evidence type="ECO:0000256" key="6">
    <source>
        <dbReference type="ARBA" id="ARBA00023141"/>
    </source>
</evidence>
<keyword evidence="5 8" id="KW-0822">Tryptophan biosynthesis</keyword>
<evidence type="ECO:0000313" key="10">
    <source>
        <dbReference type="EMBL" id="GAA4389476.1"/>
    </source>
</evidence>
<name>A0ABP8JER7_9MICO</name>
<evidence type="ECO:0000259" key="9">
    <source>
        <dbReference type="Pfam" id="PF00218"/>
    </source>
</evidence>
<dbReference type="PROSITE" id="PS00614">
    <property type="entry name" value="IGPS"/>
    <property type="match status" value="1"/>
</dbReference>
<comment type="caution">
    <text evidence="10">The sequence shown here is derived from an EMBL/GenBank/DDBJ whole genome shotgun (WGS) entry which is preliminary data.</text>
</comment>
<dbReference type="Proteomes" id="UP001500642">
    <property type="component" value="Unassembled WGS sequence"/>
</dbReference>
<evidence type="ECO:0000256" key="4">
    <source>
        <dbReference type="ARBA" id="ARBA00022793"/>
    </source>
</evidence>
<dbReference type="NCBIfam" id="NF001369">
    <property type="entry name" value="PRK00278.1-1"/>
    <property type="match status" value="1"/>
</dbReference>
<keyword evidence="6 8" id="KW-0057">Aromatic amino acid biosynthesis</keyword>
<reference evidence="11" key="1">
    <citation type="journal article" date="2019" name="Int. J. Syst. Evol. Microbiol.">
        <title>The Global Catalogue of Microorganisms (GCM) 10K type strain sequencing project: providing services to taxonomists for standard genome sequencing and annotation.</title>
        <authorList>
            <consortium name="The Broad Institute Genomics Platform"/>
            <consortium name="The Broad Institute Genome Sequencing Center for Infectious Disease"/>
            <person name="Wu L."/>
            <person name="Ma J."/>
        </authorList>
    </citation>
    <scope>NUCLEOTIDE SEQUENCE [LARGE SCALE GENOMIC DNA]</scope>
    <source>
        <strain evidence="11">JCM 17808</strain>
    </source>
</reference>